<dbReference type="SMART" id="SM00320">
    <property type="entry name" value="WD40"/>
    <property type="match status" value="6"/>
</dbReference>
<dbReference type="GO" id="GO:0005886">
    <property type="term" value="C:plasma membrane"/>
    <property type="evidence" value="ECO:0007669"/>
    <property type="project" value="TreeGrafter"/>
</dbReference>
<name>A0A6P8EA13_PUNGR</name>
<keyword evidence="3" id="KW-1185">Reference proteome</keyword>
<reference evidence="4" key="2">
    <citation type="submission" date="2025-08" db="UniProtKB">
        <authorList>
            <consortium name="RefSeq"/>
        </authorList>
    </citation>
    <scope>IDENTIFICATION</scope>
    <source>
        <tissue evidence="4">Leaf</tissue>
    </source>
</reference>
<dbReference type="InterPro" id="IPR036322">
    <property type="entry name" value="WD40_repeat_dom_sf"/>
</dbReference>
<dbReference type="AlphaFoldDB" id="A0A6P8EA13"/>
<evidence type="ECO:0000313" key="4">
    <source>
        <dbReference type="RefSeq" id="XP_031406832.1"/>
    </source>
</evidence>
<comment type="similarity">
    <text evidence="1">Belongs to the WD repeat L(2)GL family.</text>
</comment>
<dbReference type="GO" id="GO:0006887">
    <property type="term" value="P:exocytosis"/>
    <property type="evidence" value="ECO:0007669"/>
    <property type="project" value="UniProtKB-KW"/>
</dbReference>
<dbReference type="RefSeq" id="XP_031406832.1">
    <property type="nucleotide sequence ID" value="XM_031550972.1"/>
</dbReference>
<dbReference type="SUPFAM" id="SSF50978">
    <property type="entry name" value="WD40 repeat-like"/>
    <property type="match status" value="2"/>
</dbReference>
<protein>
    <submittedName>
        <fullName evidence="4">Uncharacterized protein LOC116215316 isoform X1</fullName>
    </submittedName>
</protein>
<dbReference type="Proteomes" id="UP000515151">
    <property type="component" value="Chromosome 7"/>
</dbReference>
<evidence type="ECO:0000256" key="1">
    <source>
        <dbReference type="ARBA" id="ARBA00008070"/>
    </source>
</evidence>
<dbReference type="GO" id="GO:0019905">
    <property type="term" value="F:syntaxin binding"/>
    <property type="evidence" value="ECO:0007669"/>
    <property type="project" value="TreeGrafter"/>
</dbReference>
<dbReference type="GeneID" id="116215316"/>
<dbReference type="InterPro" id="IPR001680">
    <property type="entry name" value="WD40_rpt"/>
</dbReference>
<accession>A0A6P8EA13</accession>
<sequence length="1033" mass="113793">MFVRKLVEKAAAASTKKPGGNVEGLKAVEVDPVMVFHYGVPSGCTKFACDTSQGILAVSTKDGRIKLFGPDSSQAMLQSDGAGPSKYLQFIENQGVLLNVTLRNRIEAWDLENKILSHIYEFEREITAFEVLQRSLYIYVGDSAGNISVLKFDQDTSHLIQMKYTIPFAISHGDQNHLSPDSSVVRMLPQPTAESKRVLIIYKDGLITLWDIHQSKPIFSTSGNNLQTLHSERKQATSACWACPLGSKVVIGYNTGDILFWSIPGRTELALERGSQAGPICKLNIGYKLDKIPVSSIKWVHGDGRTSRLYIMGASDVVSTILMQVVLLNDHIESRTIKLGLQLPEPCIDMEIFSSTSEHNKHNQNLLLTLGKSGRVFAYDDSAIEKYLLQSQSKSSPSLPREVTIKLPSADSTISISKLIMNSDEAWTLNDELAQQAKHIPSLFALEKNAKEGTRSNFRGFSKVKYLYITGHSNGCVNFWDGACPFFPILSLEQQSEGDFSLSGVTVTALCFDSNSRILVSGDKCGTVRIFKFKTEAYNSGSTKKGNNHLIDSVKVHQLNGTILSINISNNSGHIAVGSDQGYVSLIEVEGLRVLCTESIQSGISSGIIALQFASCSLHGFEKNMMVVATRDSSVLALDSDTGKTLSSGMVNPKKPSKALFMEVFMDGCTISSGRTAMNCSNPEQGLVLLCSEKAVYLYSLNQVVQGVKKVIYKKKFHSVSCCWASTFYGPAPGLVLLFTCGKIEIRSLPELSLLKEASIRGFTYSESSICSSQDGQILMVTGDQELYLFSILQQKNLCRLFESIGQVYLKNLNYQGRAEPLSIVPKEKKKGLFSSVFGETKSGKEKQALDLEREDPQESFEGLPAVFSTEKFPCEARDGANQAIDNDTRRNLHGEEDDTDLNIDDIDLEDFEEKPRGQNMFAGLNKKNLSSKFLTFKGKLKTAKAKNDKNGIKEEQQDEKVGAVDQIKKKYGFATSSESTTSAKMAENKLQEHLNKLQGISLKATQMQDTAMSFSAMAKELLKTAEQDKRSL</sequence>
<dbReference type="CDD" id="cd15873">
    <property type="entry name" value="R-SNARE_STXBP5_6"/>
    <property type="match status" value="1"/>
</dbReference>
<dbReference type="Gene3D" id="2.130.10.10">
    <property type="entry name" value="YVTN repeat-like/Quinoprotein amine dehydrogenase"/>
    <property type="match status" value="2"/>
</dbReference>
<keyword evidence="2" id="KW-0268">Exocytosis</keyword>
<dbReference type="OrthoDB" id="19944at2759"/>
<reference evidence="3" key="1">
    <citation type="journal article" date="2020" name="Plant Biotechnol. J.">
        <title>The pomegranate (Punica granatum L.) draft genome dissects genetic divergence between soft- and hard-seeded cultivars.</title>
        <authorList>
            <person name="Luo X."/>
            <person name="Li H."/>
            <person name="Wu Z."/>
            <person name="Yao W."/>
            <person name="Zhao P."/>
            <person name="Cao D."/>
            <person name="Yu H."/>
            <person name="Li K."/>
            <person name="Poudel K."/>
            <person name="Zhao D."/>
            <person name="Zhang F."/>
            <person name="Xia X."/>
            <person name="Chen L."/>
            <person name="Wang Q."/>
            <person name="Jing D."/>
            <person name="Cao S."/>
        </authorList>
    </citation>
    <scope>NUCLEOTIDE SEQUENCE [LARGE SCALE GENOMIC DNA]</scope>
    <source>
        <strain evidence="3">cv. Tunisia</strain>
    </source>
</reference>
<gene>
    <name evidence="4" type="primary">LOC116215316</name>
</gene>
<evidence type="ECO:0000313" key="3">
    <source>
        <dbReference type="Proteomes" id="UP000515151"/>
    </source>
</evidence>
<dbReference type="GO" id="GO:0005737">
    <property type="term" value="C:cytoplasm"/>
    <property type="evidence" value="ECO:0007669"/>
    <property type="project" value="TreeGrafter"/>
</dbReference>
<dbReference type="PANTHER" id="PTHR10241">
    <property type="entry name" value="LETHAL 2 GIANT LARVAE PROTEIN"/>
    <property type="match status" value="1"/>
</dbReference>
<dbReference type="GO" id="GO:0006893">
    <property type="term" value="P:Golgi to plasma membrane transport"/>
    <property type="evidence" value="ECO:0007669"/>
    <property type="project" value="TreeGrafter"/>
</dbReference>
<dbReference type="InterPro" id="IPR015943">
    <property type="entry name" value="WD40/YVTN_repeat-like_dom_sf"/>
</dbReference>
<dbReference type="GO" id="GO:0045159">
    <property type="term" value="F:myosin II binding"/>
    <property type="evidence" value="ECO:0007669"/>
    <property type="project" value="TreeGrafter"/>
</dbReference>
<proteinExistence type="inferred from homology"/>
<organism evidence="3 4">
    <name type="scientific">Punica granatum</name>
    <name type="common">Pomegranate</name>
    <dbReference type="NCBI Taxonomy" id="22663"/>
    <lineage>
        <taxon>Eukaryota</taxon>
        <taxon>Viridiplantae</taxon>
        <taxon>Streptophyta</taxon>
        <taxon>Embryophyta</taxon>
        <taxon>Tracheophyta</taxon>
        <taxon>Spermatophyta</taxon>
        <taxon>Magnoliopsida</taxon>
        <taxon>eudicotyledons</taxon>
        <taxon>Gunneridae</taxon>
        <taxon>Pentapetalae</taxon>
        <taxon>rosids</taxon>
        <taxon>malvids</taxon>
        <taxon>Myrtales</taxon>
        <taxon>Lythraceae</taxon>
        <taxon>Punica</taxon>
    </lineage>
</organism>
<dbReference type="GO" id="GO:0005096">
    <property type="term" value="F:GTPase activator activity"/>
    <property type="evidence" value="ECO:0007669"/>
    <property type="project" value="TreeGrafter"/>
</dbReference>
<dbReference type="PANTHER" id="PTHR10241:SF27">
    <property type="entry name" value="TRANSDUCIN_WD40 REPEAT-LIKE SUPERFAMILY PROTEIN"/>
    <property type="match status" value="1"/>
</dbReference>
<evidence type="ECO:0000256" key="2">
    <source>
        <dbReference type="ARBA" id="ARBA00022483"/>
    </source>
</evidence>